<dbReference type="Proteomes" id="UP001432251">
    <property type="component" value="Chromosome"/>
</dbReference>
<proteinExistence type="predicted"/>
<protein>
    <submittedName>
        <fullName evidence="1">Uncharacterized protein</fullName>
    </submittedName>
</protein>
<evidence type="ECO:0000313" key="2">
    <source>
        <dbReference type="Proteomes" id="UP001432251"/>
    </source>
</evidence>
<gene>
    <name evidence="1" type="ORF">V2W30_22755</name>
</gene>
<sequence length="64" mass="7037">MRAETARRCSYCARELLPGQPTTQYVPRPPVIASRVHIELHDECVVKATEAPAVKGGDREHAAP</sequence>
<name>A0ACD5AFJ4_9ACTN</name>
<keyword evidence="2" id="KW-1185">Reference proteome</keyword>
<organism evidence="1 2">
    <name type="scientific">Streptomyces citrinus</name>
    <dbReference type="NCBI Taxonomy" id="3118173"/>
    <lineage>
        <taxon>Bacteria</taxon>
        <taxon>Bacillati</taxon>
        <taxon>Actinomycetota</taxon>
        <taxon>Actinomycetes</taxon>
        <taxon>Kitasatosporales</taxon>
        <taxon>Streptomycetaceae</taxon>
        <taxon>Streptomyces</taxon>
    </lineage>
</organism>
<accession>A0ACD5AFJ4</accession>
<reference evidence="1" key="1">
    <citation type="journal article" date="2025" name="Int. J. Syst. Evol. Microbiol.">
        <title>Streptomyces citrinus sp. nov., with yellow diffusible pigment.</title>
        <authorList>
            <person name="He Y."/>
            <person name="Yang E."/>
            <person name="Xu J."/>
            <person name="Sun Y."/>
            <person name="Sun L."/>
        </authorList>
    </citation>
    <scope>NUCLEOTIDE SEQUENCE</scope>
    <source>
        <strain evidence="1">Q6</strain>
    </source>
</reference>
<dbReference type="EMBL" id="CP146022">
    <property type="protein sequence ID" value="WWQ65868.1"/>
    <property type="molecule type" value="Genomic_DNA"/>
</dbReference>
<evidence type="ECO:0000313" key="1">
    <source>
        <dbReference type="EMBL" id="WWQ65868.1"/>
    </source>
</evidence>